<evidence type="ECO:0000313" key="3">
    <source>
        <dbReference type="Proteomes" id="UP000203663"/>
    </source>
</evidence>
<dbReference type="GeneID" id="26641159"/>
<feature type="region of interest" description="Disordered" evidence="1">
    <location>
        <begin position="1"/>
        <end position="26"/>
    </location>
</feature>
<accession>A0A0K0N5S8</accession>
<protein>
    <submittedName>
        <fullName evidence="2">Uncharacterized protein</fullName>
    </submittedName>
</protein>
<sequence length="198" mass="22263">MTVTKMKRVNHSNCTHPATSHERAKCRMRKELEADRASSGGEKVDITPNALGESITRAFGVSRPLADVAKQLSEAIQARDTIESRLTSHEQTVRSLQEELAESMLSREPINDTNGNSPIVAFNKVFRDNKVYEYVAIGIEVRVNQFENDQFTQREVFRKRMWFLSCGSGNTASPKTWSDLVKFMGVDGLRSLQVLRAG</sequence>
<keyword evidence="3" id="KW-1185">Reference proteome</keyword>
<dbReference type="Proteomes" id="UP000203663">
    <property type="component" value="Segment"/>
</dbReference>
<evidence type="ECO:0000313" key="2">
    <source>
        <dbReference type="EMBL" id="AKJ71869.1"/>
    </source>
</evidence>
<reference evidence="2 3" key="1">
    <citation type="journal article" date="2015" name="Appl. Environ. Microbiol.">
        <title>Three of a Kind: Genetically Similar Tsukamurella Phages TIN2, TIN3, and TIN4.</title>
        <authorList>
            <person name="Dyson Z.A."/>
            <person name="Tucci J."/>
            <person name="Seviour R.J."/>
            <person name="Petrovski S."/>
        </authorList>
    </citation>
    <scope>NUCLEOTIDE SEQUENCE [LARGE SCALE GENOMIC DNA]</scope>
</reference>
<feature type="compositionally biased region" description="Basic residues" evidence="1">
    <location>
        <begin position="1"/>
        <end position="10"/>
    </location>
</feature>
<gene>
    <name evidence="2" type="ORF">TIN3_72</name>
</gene>
<dbReference type="KEGG" id="vg:26641159"/>
<organism evidence="2 3">
    <name type="scientific">Tsukamurella phage TIN3</name>
    <dbReference type="NCBI Taxonomy" id="1636546"/>
    <lineage>
        <taxon>Viruses</taxon>
        <taxon>Duplodnaviria</taxon>
        <taxon>Heunggongvirae</taxon>
        <taxon>Uroviricota</taxon>
        <taxon>Caudoviricetes</taxon>
        <taxon>Tinduovirus</taxon>
        <taxon>Tinduovirus TIN3</taxon>
    </lineage>
</organism>
<name>A0A0K0N5S8_9CAUD</name>
<proteinExistence type="predicted"/>
<evidence type="ECO:0000256" key="1">
    <source>
        <dbReference type="SAM" id="MobiDB-lite"/>
    </source>
</evidence>
<dbReference type="RefSeq" id="YP_009214838.1">
    <property type="nucleotide sequence ID" value="NC_028966.1"/>
</dbReference>
<dbReference type="OrthoDB" id="25527at10239"/>
<dbReference type="EMBL" id="KR011063">
    <property type="protein sequence ID" value="AKJ71869.1"/>
    <property type="molecule type" value="Genomic_DNA"/>
</dbReference>